<dbReference type="Pfam" id="PF00021">
    <property type="entry name" value="UPAR_LY6"/>
    <property type="match status" value="3"/>
</dbReference>
<evidence type="ECO:0000256" key="1">
    <source>
        <dbReference type="ARBA" id="ARBA00004613"/>
    </source>
</evidence>
<feature type="compositionally biased region" description="Low complexity" evidence="4">
    <location>
        <begin position="432"/>
        <end position="445"/>
    </location>
</feature>
<evidence type="ECO:0000256" key="4">
    <source>
        <dbReference type="SAM" id="MobiDB-lite"/>
    </source>
</evidence>
<keyword evidence="5" id="KW-0472">Membrane</keyword>
<dbReference type="PANTHER" id="PTHR20914:SF25">
    <property type="entry name" value="PHOSPHOLIPASE A2 INHIBITOR AND LY6_PLAUR DOMAIN-CONTAINING PROTEIN"/>
    <property type="match status" value="1"/>
</dbReference>
<reference evidence="7 8" key="1">
    <citation type="journal article" date="2024" name="Proc. Natl. Acad. Sci. U.S.A.">
        <title>The genetic regulatory architecture and epigenomic basis for age-related changes in rattlesnake venom.</title>
        <authorList>
            <person name="Hogan M.P."/>
            <person name="Holding M.L."/>
            <person name="Nystrom G.S."/>
            <person name="Colston T.J."/>
            <person name="Bartlett D.A."/>
            <person name="Mason A.J."/>
            <person name="Ellsworth S.A."/>
            <person name="Rautsaw R.M."/>
            <person name="Lawrence K.C."/>
            <person name="Strickland J.L."/>
            <person name="He B."/>
            <person name="Fraser P."/>
            <person name="Margres M.J."/>
            <person name="Gilbert D.M."/>
            <person name="Gibbs H.L."/>
            <person name="Parkinson C.L."/>
            <person name="Rokyta D.R."/>
        </authorList>
    </citation>
    <scope>NUCLEOTIDE SEQUENCE [LARGE SCALE GENOMIC DNA]</scope>
    <source>
        <strain evidence="7">DRR0105</strain>
    </source>
</reference>
<feature type="region of interest" description="Disordered" evidence="4">
    <location>
        <begin position="346"/>
        <end position="411"/>
    </location>
</feature>
<feature type="region of interest" description="Disordered" evidence="4">
    <location>
        <begin position="474"/>
        <end position="536"/>
    </location>
</feature>
<evidence type="ECO:0000259" key="6">
    <source>
        <dbReference type="SMART" id="SM00134"/>
    </source>
</evidence>
<comment type="subcellular location">
    <subcellularLocation>
        <location evidence="1">Secreted</location>
    </subcellularLocation>
</comment>
<organism evidence="7 8">
    <name type="scientific">Crotalus adamanteus</name>
    <name type="common">Eastern diamondback rattlesnake</name>
    <dbReference type="NCBI Taxonomy" id="8729"/>
    <lineage>
        <taxon>Eukaryota</taxon>
        <taxon>Metazoa</taxon>
        <taxon>Chordata</taxon>
        <taxon>Craniata</taxon>
        <taxon>Vertebrata</taxon>
        <taxon>Euteleostomi</taxon>
        <taxon>Lepidosauria</taxon>
        <taxon>Squamata</taxon>
        <taxon>Bifurcata</taxon>
        <taxon>Unidentata</taxon>
        <taxon>Episquamata</taxon>
        <taxon>Toxicofera</taxon>
        <taxon>Serpentes</taxon>
        <taxon>Colubroidea</taxon>
        <taxon>Viperidae</taxon>
        <taxon>Crotalinae</taxon>
        <taxon>Crotalus</taxon>
    </lineage>
</organism>
<sequence length="743" mass="79139">MACEGSSASCTTSVRKAHVSFLEFQTVRKGCARQLYPFDSFSLTSHLVTLSYQANFCSEDGCNNETSFVSFPVPTNHMRCHTCTSQGAWCPEASRTQISCVGQQDQCVDLDITGKLGPYSNLKLKGCTNLPRCEETLSFHSGSRTIHASCCNTPFCNTFTPDLHLESQPKNGLECYSCVDGQDSNAGCSKKTVSKVKCTGVRNMCLEGIGKNRKAGKEVSLVTFKGCASPAMCQSSLLELVQELEDADIICCQGNLCNNRIVDGVVTEPKVPADSPENMEDVECPVFNFTPAELIPKSDCFYSDEMEDGNVVVNPPTSEVPSPRNHTDKETIYMADEKKVSENFVNESNARPSSPHDHTLVGGKTFEESLSGNSSESSESSSSIGGSQPEHGSSGSSSATTNLETRNSTSYDSHGSVALLIPFIVPNRDRTTSPPTSSPITTSPSKEVLTAYSNDKDVANDKCETEGECLATGGHFIATKEKDRESSPSRHPPSSPYGSGNPVNISSSAEDTPSAGNILREGSNQESGSYSSSTENTHNVSVLAVEEHGLPHSPATNASESTNIERGHGSTGGESFIVDNSIPVSTPASRNATSDGLASHVLPILPIDNSSFIVEDKTKANASSAANTSLFANNTNIQTYLNTNMSKSTTNLGMDLVAALSTSHPKTKTPCKHPECQNPPKVNLMASSGAEEKATRNASSSLLTDPKRPERNTGGKERPGSGALSLTFHFGFFSLILVLAALI</sequence>
<dbReference type="GO" id="GO:0005576">
    <property type="term" value="C:extracellular region"/>
    <property type="evidence" value="ECO:0007669"/>
    <property type="project" value="UniProtKB-SubCell"/>
</dbReference>
<dbReference type="InterPro" id="IPR016054">
    <property type="entry name" value="LY6_UPA_recep-like"/>
</dbReference>
<comment type="caution">
    <text evidence="7">The sequence shown here is derived from an EMBL/GenBank/DDBJ whole genome shotgun (WGS) entry which is preliminary data.</text>
</comment>
<dbReference type="AlphaFoldDB" id="A0AAW1AX84"/>
<proteinExistence type="predicted"/>
<evidence type="ECO:0000256" key="5">
    <source>
        <dbReference type="SAM" id="Phobius"/>
    </source>
</evidence>
<feature type="compositionally biased region" description="Polar residues" evidence="4">
    <location>
        <begin position="399"/>
        <end position="411"/>
    </location>
</feature>
<name>A0AAW1AX84_CROAD</name>
<protein>
    <recommendedName>
        <fullName evidence="6">UPAR/Ly6 domain-containing protein</fullName>
    </recommendedName>
</protein>
<accession>A0AAW1AX84</accession>
<dbReference type="CDD" id="cd23558">
    <property type="entry name" value="TFP_LU_ECD_uPAR_rpt3"/>
    <property type="match status" value="1"/>
</dbReference>
<evidence type="ECO:0000313" key="7">
    <source>
        <dbReference type="EMBL" id="KAK9394457.1"/>
    </source>
</evidence>
<feature type="compositionally biased region" description="Low complexity" evidence="4">
    <location>
        <begin position="522"/>
        <end position="536"/>
    </location>
</feature>
<feature type="region of interest" description="Disordered" evidence="4">
    <location>
        <begin position="687"/>
        <end position="720"/>
    </location>
</feature>
<keyword evidence="5" id="KW-1133">Transmembrane helix</keyword>
<feature type="region of interest" description="Disordered" evidence="4">
    <location>
        <begin position="550"/>
        <end position="582"/>
    </location>
</feature>
<dbReference type="EMBL" id="JAOTOJ010000011">
    <property type="protein sequence ID" value="KAK9394457.1"/>
    <property type="molecule type" value="Genomic_DNA"/>
</dbReference>
<gene>
    <name evidence="7" type="ORF">NXF25_014985</name>
</gene>
<feature type="region of interest" description="Disordered" evidence="4">
    <location>
        <begin position="428"/>
        <end position="449"/>
    </location>
</feature>
<feature type="compositionally biased region" description="Basic and acidic residues" evidence="4">
    <location>
        <begin position="478"/>
        <end position="488"/>
    </location>
</feature>
<feature type="compositionally biased region" description="Polar residues" evidence="4">
    <location>
        <begin position="501"/>
        <end position="515"/>
    </location>
</feature>
<dbReference type="PANTHER" id="PTHR20914">
    <property type="entry name" value="LY6/PLAUR DOMAIN-CONTAINING PROTEIN 8"/>
    <property type="match status" value="1"/>
</dbReference>
<dbReference type="InterPro" id="IPR050918">
    <property type="entry name" value="CNF-like_PLA2_Inhibitor"/>
</dbReference>
<evidence type="ECO:0000256" key="3">
    <source>
        <dbReference type="ARBA" id="ARBA00023157"/>
    </source>
</evidence>
<feature type="transmembrane region" description="Helical" evidence="5">
    <location>
        <begin position="722"/>
        <end position="742"/>
    </location>
</feature>
<keyword evidence="2" id="KW-0964">Secreted</keyword>
<evidence type="ECO:0000313" key="8">
    <source>
        <dbReference type="Proteomes" id="UP001474421"/>
    </source>
</evidence>
<keyword evidence="8" id="KW-1185">Reference proteome</keyword>
<keyword evidence="3" id="KW-1015">Disulfide bond</keyword>
<feature type="domain" description="UPAR/Ly6" evidence="6">
    <location>
        <begin position="173"/>
        <end position="272"/>
    </location>
</feature>
<dbReference type="Gene3D" id="2.10.60.10">
    <property type="entry name" value="CD59"/>
    <property type="match status" value="2"/>
</dbReference>
<dbReference type="SMART" id="SM00134">
    <property type="entry name" value="LU"/>
    <property type="match status" value="2"/>
</dbReference>
<feature type="compositionally biased region" description="Low complexity" evidence="4">
    <location>
        <begin position="368"/>
        <end position="398"/>
    </location>
</feature>
<dbReference type="Proteomes" id="UP001474421">
    <property type="component" value="Unassembled WGS sequence"/>
</dbReference>
<dbReference type="SUPFAM" id="SSF57302">
    <property type="entry name" value="Snake toxin-like"/>
    <property type="match status" value="3"/>
</dbReference>
<dbReference type="CDD" id="cd23557">
    <property type="entry name" value="TFP_LU_ECD_uPAR_rpt2"/>
    <property type="match status" value="1"/>
</dbReference>
<dbReference type="InterPro" id="IPR045860">
    <property type="entry name" value="Snake_toxin-like_sf"/>
</dbReference>
<keyword evidence="5" id="KW-0812">Transmembrane</keyword>
<evidence type="ECO:0000256" key="2">
    <source>
        <dbReference type="ARBA" id="ARBA00022525"/>
    </source>
</evidence>
<feature type="domain" description="UPAR/Ly6" evidence="6">
    <location>
        <begin position="78"/>
        <end position="166"/>
    </location>
</feature>
<feature type="compositionally biased region" description="Basic and acidic residues" evidence="4">
    <location>
        <begin position="705"/>
        <end position="719"/>
    </location>
</feature>